<evidence type="ECO:0000256" key="1">
    <source>
        <dbReference type="SAM" id="MobiDB-lite"/>
    </source>
</evidence>
<feature type="compositionally biased region" description="Polar residues" evidence="1">
    <location>
        <begin position="1"/>
        <end position="20"/>
    </location>
</feature>
<accession>A0A9J5XQR1</accession>
<comment type="caution">
    <text evidence="2">The sequence shown here is derived from an EMBL/GenBank/DDBJ whole genome shotgun (WGS) entry which is preliminary data.</text>
</comment>
<keyword evidence="3" id="KW-1185">Reference proteome</keyword>
<proteinExistence type="predicted"/>
<sequence length="162" mass="17671">MSTHSLGHQSSGLGFATSLSGKPKTHGYRVRRMTRQLFPFLSHRRLVIAFSIFTFWTIGQYCTASQNYSAKDSHSGTKGGVFPFSESPKMLGDAQSSASSFFTAFFSFKKGVSNSATQNSIMSAHNKNQFTHARINCILKDSSCDTPLPKILMLAILATCAG</sequence>
<dbReference type="AlphaFoldDB" id="A0A9J5XQR1"/>
<dbReference type="EMBL" id="JACXVP010000008">
    <property type="protein sequence ID" value="KAG5590130.1"/>
    <property type="molecule type" value="Genomic_DNA"/>
</dbReference>
<evidence type="ECO:0000313" key="3">
    <source>
        <dbReference type="Proteomes" id="UP000824120"/>
    </source>
</evidence>
<gene>
    <name evidence="2" type="ORF">H5410_040644</name>
</gene>
<protein>
    <submittedName>
        <fullName evidence="2">Uncharacterized protein</fullName>
    </submittedName>
</protein>
<reference evidence="2 3" key="1">
    <citation type="submission" date="2020-09" db="EMBL/GenBank/DDBJ databases">
        <title>De no assembly of potato wild relative species, Solanum commersonii.</title>
        <authorList>
            <person name="Cho K."/>
        </authorList>
    </citation>
    <scope>NUCLEOTIDE SEQUENCE [LARGE SCALE GENOMIC DNA]</scope>
    <source>
        <strain evidence="2">LZ3.2</strain>
        <tissue evidence="2">Leaf</tissue>
    </source>
</reference>
<name>A0A9J5XQR1_SOLCO</name>
<evidence type="ECO:0000313" key="2">
    <source>
        <dbReference type="EMBL" id="KAG5590130.1"/>
    </source>
</evidence>
<dbReference type="Proteomes" id="UP000824120">
    <property type="component" value="Chromosome 8"/>
</dbReference>
<feature type="region of interest" description="Disordered" evidence="1">
    <location>
        <begin position="1"/>
        <end position="26"/>
    </location>
</feature>
<organism evidence="2 3">
    <name type="scientific">Solanum commersonii</name>
    <name type="common">Commerson's wild potato</name>
    <name type="synonym">Commerson's nightshade</name>
    <dbReference type="NCBI Taxonomy" id="4109"/>
    <lineage>
        <taxon>Eukaryota</taxon>
        <taxon>Viridiplantae</taxon>
        <taxon>Streptophyta</taxon>
        <taxon>Embryophyta</taxon>
        <taxon>Tracheophyta</taxon>
        <taxon>Spermatophyta</taxon>
        <taxon>Magnoliopsida</taxon>
        <taxon>eudicotyledons</taxon>
        <taxon>Gunneridae</taxon>
        <taxon>Pentapetalae</taxon>
        <taxon>asterids</taxon>
        <taxon>lamiids</taxon>
        <taxon>Solanales</taxon>
        <taxon>Solanaceae</taxon>
        <taxon>Solanoideae</taxon>
        <taxon>Solaneae</taxon>
        <taxon>Solanum</taxon>
    </lineage>
</organism>